<evidence type="ECO:0000313" key="2">
    <source>
        <dbReference type="Proteomes" id="UP000887565"/>
    </source>
</evidence>
<reference evidence="3" key="1">
    <citation type="submission" date="2022-11" db="UniProtKB">
        <authorList>
            <consortium name="WormBaseParasite"/>
        </authorList>
    </citation>
    <scope>IDENTIFICATION</scope>
</reference>
<keyword evidence="2" id="KW-1185">Reference proteome</keyword>
<dbReference type="PROSITE" id="PS50184">
    <property type="entry name" value="VWFC_2"/>
    <property type="match status" value="1"/>
</dbReference>
<sequence length="587" mass="65248">MLITISKDNIINVKVGRQGCSFGDRFYELGQTWHPDLGEPFGVLACTKCNCSTITKKRRVIGKVVCNNLANSCPKLHCPKVVSIKGQCCNVCADGSSSEKHTNLPEKVEKTQKMIHGEFMALLTARFKSPPVQSDNLARAYITLNDKDLHFAISYEKLDEQPSSVQILDGQDYLLYEKNLSTTTNNKTSKSFGAAGAAAFEVAKGGKNLKMMLWFNSTLDKAEADPQIIVWLERNDGVRRKIDMAKVIKAKHSSAYHTVEMSINIHPTEKSHLIKGHLNLVVTCNEMSPTELTGRIAPKSSCDVFHAVSDIVDAGKLSNNVLGAASIRATLNPNGTVAFDVKMVETPREYENLPQATFRLVRENPRNKKARIILSSGAIVESSSGMRVIRNVSISRMPLRDRDAFYKGKLYAQLEIEKHGIVKARINRLPFREALAGNQALFVSPITINRLAPRSVNENVKPIPTTPLPIALFYNVENLNSFQTPCQFFYLLAVYDSTSANDEKSFKLSLCQEDSARNCAPLNFSSRENLVGPDRSSGSLLIGRSDYLYSDQWMALRDGRAYFNLTLINSQRQQSVVTGKWNNVTAV</sequence>
<accession>A0A915L3F4</accession>
<evidence type="ECO:0000259" key="1">
    <source>
        <dbReference type="PROSITE" id="PS50184"/>
    </source>
</evidence>
<name>A0A915L3F4_ROMCU</name>
<protein>
    <submittedName>
        <fullName evidence="3">VWFC domain-containing protein</fullName>
    </submittedName>
</protein>
<dbReference type="GO" id="GO:0030514">
    <property type="term" value="P:negative regulation of BMP signaling pathway"/>
    <property type="evidence" value="ECO:0007669"/>
    <property type="project" value="TreeGrafter"/>
</dbReference>
<dbReference type="AlphaFoldDB" id="A0A915L3F4"/>
<dbReference type="GO" id="GO:0036122">
    <property type="term" value="F:BMP binding"/>
    <property type="evidence" value="ECO:0007669"/>
    <property type="project" value="TreeGrafter"/>
</dbReference>
<organism evidence="2 3">
    <name type="scientific">Romanomermis culicivorax</name>
    <name type="common">Nematode worm</name>
    <dbReference type="NCBI Taxonomy" id="13658"/>
    <lineage>
        <taxon>Eukaryota</taxon>
        <taxon>Metazoa</taxon>
        <taxon>Ecdysozoa</taxon>
        <taxon>Nematoda</taxon>
        <taxon>Enoplea</taxon>
        <taxon>Dorylaimia</taxon>
        <taxon>Mermithida</taxon>
        <taxon>Mermithoidea</taxon>
        <taxon>Mermithidae</taxon>
        <taxon>Romanomermis</taxon>
    </lineage>
</organism>
<dbReference type="GO" id="GO:0009953">
    <property type="term" value="P:dorsal/ventral pattern formation"/>
    <property type="evidence" value="ECO:0007669"/>
    <property type="project" value="TreeGrafter"/>
</dbReference>
<dbReference type="PANTHER" id="PTHR46526">
    <property type="entry name" value="CHORDIN"/>
    <property type="match status" value="1"/>
</dbReference>
<dbReference type="InterPro" id="IPR052278">
    <property type="entry name" value="Chordin-like_regulators"/>
</dbReference>
<dbReference type="GO" id="GO:0005615">
    <property type="term" value="C:extracellular space"/>
    <property type="evidence" value="ECO:0007669"/>
    <property type="project" value="TreeGrafter"/>
</dbReference>
<dbReference type="WBParaSite" id="nRc.2.0.1.t44294-RA">
    <property type="protein sequence ID" value="nRc.2.0.1.t44294-RA"/>
    <property type="gene ID" value="nRc.2.0.1.g44294"/>
</dbReference>
<dbReference type="SUPFAM" id="SSF57603">
    <property type="entry name" value="FnI-like domain"/>
    <property type="match status" value="1"/>
</dbReference>
<feature type="domain" description="VWFC" evidence="1">
    <location>
        <begin position="18"/>
        <end position="93"/>
    </location>
</feature>
<dbReference type="Pfam" id="PF00093">
    <property type="entry name" value="VWC"/>
    <property type="match status" value="1"/>
</dbReference>
<proteinExistence type="predicted"/>
<evidence type="ECO:0000313" key="3">
    <source>
        <dbReference type="WBParaSite" id="nRc.2.0.1.t44294-RA"/>
    </source>
</evidence>
<dbReference type="InterPro" id="IPR001007">
    <property type="entry name" value="VWF_dom"/>
</dbReference>
<dbReference type="PANTHER" id="PTHR46526:SF1">
    <property type="entry name" value="CHORDIN"/>
    <property type="match status" value="1"/>
</dbReference>
<dbReference type="Proteomes" id="UP000887565">
    <property type="component" value="Unplaced"/>
</dbReference>